<organism evidence="2 3">
    <name type="scientific">Chenggangzhangella methanolivorans</name>
    <dbReference type="NCBI Taxonomy" id="1437009"/>
    <lineage>
        <taxon>Bacteria</taxon>
        <taxon>Pseudomonadati</taxon>
        <taxon>Pseudomonadota</taxon>
        <taxon>Alphaproteobacteria</taxon>
        <taxon>Hyphomicrobiales</taxon>
        <taxon>Methylopilaceae</taxon>
        <taxon>Chenggangzhangella</taxon>
    </lineage>
</organism>
<dbReference type="InterPro" id="IPR014710">
    <property type="entry name" value="RmlC-like_jellyroll"/>
</dbReference>
<dbReference type="Proteomes" id="UP000825701">
    <property type="component" value="Chromosome"/>
</dbReference>
<accession>A0A9E6UNL6</accession>
<dbReference type="PANTHER" id="PTHR40943">
    <property type="entry name" value="CYTOPLASMIC PROTEIN-RELATED"/>
    <property type="match status" value="1"/>
</dbReference>
<dbReference type="AlphaFoldDB" id="A0A9E6UNL6"/>
<dbReference type="SUPFAM" id="SSF51182">
    <property type="entry name" value="RmlC-like cupins"/>
    <property type="match status" value="1"/>
</dbReference>
<dbReference type="EMBL" id="CP081869">
    <property type="protein sequence ID" value="QZN98669.1"/>
    <property type="molecule type" value="Genomic_DNA"/>
</dbReference>
<dbReference type="InterPro" id="IPR011051">
    <property type="entry name" value="RmlC_Cupin_sf"/>
</dbReference>
<dbReference type="KEGG" id="cmet:K6K41_16835"/>
<evidence type="ECO:0000259" key="1">
    <source>
        <dbReference type="Pfam" id="PF05899"/>
    </source>
</evidence>
<dbReference type="Gene3D" id="2.60.120.10">
    <property type="entry name" value="Jelly Rolls"/>
    <property type="match status" value="1"/>
</dbReference>
<dbReference type="RefSeq" id="WP_261401616.1">
    <property type="nucleotide sequence ID" value="NZ_CP081869.1"/>
</dbReference>
<reference evidence="2" key="1">
    <citation type="submission" date="2021-08" db="EMBL/GenBank/DDBJ databases">
        <authorList>
            <person name="Zhang H."/>
            <person name="Xu M."/>
            <person name="Yu Z."/>
            <person name="Yang L."/>
            <person name="Cai Y."/>
        </authorList>
    </citation>
    <scope>NUCLEOTIDE SEQUENCE</scope>
    <source>
        <strain evidence="2">CHL1</strain>
    </source>
</reference>
<evidence type="ECO:0000313" key="2">
    <source>
        <dbReference type="EMBL" id="QZN98669.1"/>
    </source>
</evidence>
<name>A0A9E6UNL6_9HYPH</name>
<keyword evidence="3" id="KW-1185">Reference proteome</keyword>
<dbReference type="Pfam" id="PF05899">
    <property type="entry name" value="Cupin_3"/>
    <property type="match status" value="1"/>
</dbReference>
<dbReference type="PANTHER" id="PTHR40943:SF1">
    <property type="entry name" value="CYTOPLASMIC PROTEIN"/>
    <property type="match status" value="1"/>
</dbReference>
<dbReference type="InterPro" id="IPR008579">
    <property type="entry name" value="UGlyAH_Cupin_dom"/>
</dbReference>
<proteinExistence type="predicted"/>
<evidence type="ECO:0000313" key="3">
    <source>
        <dbReference type="Proteomes" id="UP000825701"/>
    </source>
</evidence>
<sequence>MSLLSQLVEIALDDPKLAGGSHPAFVSAALAGLELQSSPIEPSWILAGDPRAEGALHSQSADACSSTTVWACSAGKFRWNFVWDETVYIVSGSVVVTDETGATSTISAGDVAYFAAGSWATWEIADHVKKVAFCRKPFPTPVVAAMSAKRRLWKLLRRGPGIAAPVAGPGLALTAKKP</sequence>
<gene>
    <name evidence="2" type="ORF">K6K41_16835</name>
</gene>
<protein>
    <submittedName>
        <fullName evidence="2">Cupin domain-containing protein</fullName>
    </submittedName>
</protein>
<dbReference type="CDD" id="cd02227">
    <property type="entry name" value="cupin_TM1112-like"/>
    <property type="match status" value="1"/>
</dbReference>
<feature type="domain" description="(S)-ureidoglycine aminohydrolase cupin" evidence="1">
    <location>
        <begin position="61"/>
        <end position="131"/>
    </location>
</feature>